<evidence type="ECO:0000256" key="1">
    <source>
        <dbReference type="ARBA" id="ARBA00004245"/>
    </source>
</evidence>
<keyword evidence="4 6" id="KW-0206">Cytoskeleton</keyword>
<dbReference type="Gene3D" id="1.25.40.190">
    <property type="entry name" value="Actin-related protein 2/3 complex subunit 5"/>
    <property type="match status" value="1"/>
</dbReference>
<dbReference type="SUPFAM" id="SSF69103">
    <property type="entry name" value="Arp2/3 complex 16 kDa subunit ARPC5"/>
    <property type="match status" value="1"/>
</dbReference>
<dbReference type="GO" id="GO:0030833">
    <property type="term" value="P:regulation of actin filament polymerization"/>
    <property type="evidence" value="ECO:0007669"/>
    <property type="project" value="InterPro"/>
</dbReference>
<dbReference type="EMBL" id="CAJGYM010000073">
    <property type="protein sequence ID" value="CAD6196477.1"/>
    <property type="molecule type" value="Genomic_DNA"/>
</dbReference>
<comment type="function">
    <text evidence="5">Functions as a component of the Arp2/3 complex which is involved in regulation of actin polymerization and together with an activating nucleation-promoting factor (NPF) mediates the formation of branched actin networks.</text>
</comment>
<feature type="region of interest" description="Disordered" evidence="7">
    <location>
        <begin position="16"/>
        <end position="38"/>
    </location>
</feature>
<evidence type="ECO:0000313" key="8">
    <source>
        <dbReference type="EMBL" id="CAD6196477.1"/>
    </source>
</evidence>
<dbReference type="Pfam" id="PF04699">
    <property type="entry name" value="P16-Arc"/>
    <property type="match status" value="1"/>
</dbReference>
<organism evidence="8 9">
    <name type="scientific">Caenorhabditis auriculariae</name>
    <dbReference type="NCBI Taxonomy" id="2777116"/>
    <lineage>
        <taxon>Eukaryota</taxon>
        <taxon>Metazoa</taxon>
        <taxon>Ecdysozoa</taxon>
        <taxon>Nematoda</taxon>
        <taxon>Chromadorea</taxon>
        <taxon>Rhabditida</taxon>
        <taxon>Rhabditina</taxon>
        <taxon>Rhabditomorpha</taxon>
        <taxon>Rhabditoidea</taxon>
        <taxon>Rhabditidae</taxon>
        <taxon>Peloderinae</taxon>
        <taxon>Caenorhabditis</taxon>
    </lineage>
</organism>
<evidence type="ECO:0000256" key="3">
    <source>
        <dbReference type="ARBA" id="ARBA00022490"/>
    </source>
</evidence>
<dbReference type="Proteomes" id="UP000835052">
    <property type="component" value="Unassembled WGS sequence"/>
</dbReference>
<keyword evidence="3" id="KW-0963">Cytoplasm</keyword>
<dbReference type="PIRSF" id="PIRSF039096">
    <property type="entry name" value="p16-ARC"/>
    <property type="match status" value="1"/>
</dbReference>
<evidence type="ECO:0000313" key="9">
    <source>
        <dbReference type="Proteomes" id="UP000835052"/>
    </source>
</evidence>
<comment type="caution">
    <text evidence="8">The sequence shown here is derived from an EMBL/GenBank/DDBJ whole genome shotgun (WGS) entry which is preliminary data.</text>
</comment>
<dbReference type="PANTHER" id="PTHR12644">
    <property type="entry name" value="ARP2/3 COMPLEX 16 KD SUBUNIT P16-ARC"/>
    <property type="match status" value="1"/>
</dbReference>
<evidence type="ECO:0000256" key="2">
    <source>
        <dbReference type="ARBA" id="ARBA00006084"/>
    </source>
</evidence>
<evidence type="ECO:0000256" key="5">
    <source>
        <dbReference type="ARBA" id="ARBA00060329"/>
    </source>
</evidence>
<accession>A0A8S1HND3</accession>
<name>A0A8S1HND3_9PELO</name>
<dbReference type="InterPro" id="IPR036743">
    <property type="entry name" value="ARPC5_sf"/>
</dbReference>
<dbReference type="GO" id="GO:0034314">
    <property type="term" value="P:Arp2/3 complex-mediated actin nucleation"/>
    <property type="evidence" value="ECO:0007669"/>
    <property type="project" value="InterPro"/>
</dbReference>
<comment type="subcellular location">
    <subcellularLocation>
        <location evidence="1">Cytoplasm</location>
        <location evidence="1">Cytoskeleton</location>
    </subcellularLocation>
</comment>
<comment type="function">
    <text evidence="6">Functions as component of the Arp2/3 complex which is involved in regulation of actin polymerization and together with an activating nucleation-promoting factor (NPF) mediates the formation of branched actin networks. Arp2/3 complex plays a critical role in the control of cell morphogenesis via the modulation of cell polarity development.</text>
</comment>
<dbReference type="OrthoDB" id="429520at2759"/>
<evidence type="ECO:0000256" key="4">
    <source>
        <dbReference type="ARBA" id="ARBA00023212"/>
    </source>
</evidence>
<dbReference type="GO" id="GO:0005885">
    <property type="term" value="C:Arp2/3 protein complex"/>
    <property type="evidence" value="ECO:0007669"/>
    <property type="project" value="InterPro"/>
</dbReference>
<reference evidence="8" key="1">
    <citation type="submission" date="2020-10" db="EMBL/GenBank/DDBJ databases">
        <authorList>
            <person name="Kikuchi T."/>
        </authorList>
    </citation>
    <scope>NUCLEOTIDE SEQUENCE</scope>
    <source>
        <strain evidence="8">NKZ352</strain>
    </source>
</reference>
<evidence type="ECO:0000256" key="6">
    <source>
        <dbReference type="RuleBase" id="RU004301"/>
    </source>
</evidence>
<sequence>MAKNMQNTAYRKIDVDAFDPEKYDENEEGTETPGLGPDERAVVSMLNTNRNLEALQASLLSPPFKTKNQAMKDKSTQLVAKVLQAFKSSEIEAAVQRLSIEEGDILMKYVFKAMEILADPAVCQSLLAWHSQLVAKFGLGCIIRVMTNRQRL</sequence>
<protein>
    <recommendedName>
        <fullName evidence="6">Actin-related protein 2/3 complex subunit 5</fullName>
    </recommendedName>
</protein>
<proteinExistence type="inferred from homology"/>
<gene>
    <name evidence="8" type="ORF">CAUJ_LOCUS12391</name>
</gene>
<dbReference type="InterPro" id="IPR006789">
    <property type="entry name" value="ARPC5"/>
</dbReference>
<dbReference type="AlphaFoldDB" id="A0A8S1HND3"/>
<comment type="similarity">
    <text evidence="2 6">Belongs to the ARPC5 family.</text>
</comment>
<dbReference type="FunFam" id="1.25.40.190:FF:000003">
    <property type="entry name" value="Actin-related protein 2/3 complex subunit 5"/>
    <property type="match status" value="1"/>
</dbReference>
<keyword evidence="9" id="KW-1185">Reference proteome</keyword>
<evidence type="ECO:0000256" key="7">
    <source>
        <dbReference type="SAM" id="MobiDB-lite"/>
    </source>
</evidence>